<dbReference type="EMBL" id="FQUX01000007">
    <property type="protein sequence ID" value="SHF74643.1"/>
    <property type="molecule type" value="Genomic_DNA"/>
</dbReference>
<keyword evidence="1" id="KW-0812">Transmembrane</keyword>
<feature type="domain" description="Protein FecR C-terminal" evidence="3">
    <location>
        <begin position="309"/>
        <end position="376"/>
    </location>
</feature>
<protein>
    <submittedName>
        <fullName evidence="4">FecR protein</fullName>
    </submittedName>
</protein>
<name>A0A1M5E5X3_9FLAO</name>
<evidence type="ECO:0000313" key="4">
    <source>
        <dbReference type="EMBL" id="SHF74643.1"/>
    </source>
</evidence>
<feature type="domain" description="FecR protein" evidence="2">
    <location>
        <begin position="170"/>
        <end position="265"/>
    </location>
</feature>
<dbReference type="Proteomes" id="UP000184406">
    <property type="component" value="Unassembled WGS sequence"/>
</dbReference>
<dbReference type="Pfam" id="PF04773">
    <property type="entry name" value="FecR"/>
    <property type="match status" value="1"/>
</dbReference>
<organism evidence="4 5">
    <name type="scientific">Arenibacter palladensis</name>
    <dbReference type="NCBI Taxonomy" id="237373"/>
    <lineage>
        <taxon>Bacteria</taxon>
        <taxon>Pseudomonadati</taxon>
        <taxon>Bacteroidota</taxon>
        <taxon>Flavobacteriia</taxon>
        <taxon>Flavobacteriales</taxon>
        <taxon>Flavobacteriaceae</taxon>
        <taxon>Arenibacter</taxon>
    </lineage>
</organism>
<dbReference type="PANTHER" id="PTHR30273">
    <property type="entry name" value="PERIPLASMIC SIGNAL SENSOR AND SIGMA FACTOR ACTIVATOR FECR-RELATED"/>
    <property type="match status" value="1"/>
</dbReference>
<dbReference type="InterPro" id="IPR032508">
    <property type="entry name" value="FecR_C"/>
</dbReference>
<accession>A0A1M5E5X3</accession>
<dbReference type="GO" id="GO:0016989">
    <property type="term" value="F:sigma factor antagonist activity"/>
    <property type="evidence" value="ECO:0007669"/>
    <property type="project" value="TreeGrafter"/>
</dbReference>
<evidence type="ECO:0000256" key="1">
    <source>
        <dbReference type="SAM" id="Phobius"/>
    </source>
</evidence>
<dbReference type="AlphaFoldDB" id="A0A1M5E5X3"/>
<feature type="transmembrane region" description="Helical" evidence="1">
    <location>
        <begin position="72"/>
        <end position="91"/>
    </location>
</feature>
<evidence type="ECO:0000259" key="2">
    <source>
        <dbReference type="Pfam" id="PF04773"/>
    </source>
</evidence>
<reference evidence="5" key="1">
    <citation type="submission" date="2016-11" db="EMBL/GenBank/DDBJ databases">
        <authorList>
            <person name="Varghese N."/>
            <person name="Submissions S."/>
        </authorList>
    </citation>
    <scope>NUCLEOTIDE SEQUENCE [LARGE SCALE GENOMIC DNA]</scope>
    <source>
        <strain evidence="5">DSM 17539</strain>
    </source>
</reference>
<evidence type="ECO:0000259" key="3">
    <source>
        <dbReference type="Pfam" id="PF16344"/>
    </source>
</evidence>
<evidence type="ECO:0000313" key="5">
    <source>
        <dbReference type="Proteomes" id="UP000184406"/>
    </source>
</evidence>
<sequence>MDFRLIIKKINNTLTEEEGRIFDSWYKESKDHRSYFHRVENNYQKGIDLVDIKKGWSGVSSKINKKEKRYSIYKYAAAIVLLITAGTIWFGEKENIKVNPPMDAVVIQKDSIQIGTDKATLTLEDGSEIVLEKGESVETDKASSNGEQLVYTDGQESPEKIIAKNILTIPRGGQFVLVLADGTKVWVNSETRLRYPVAFAANKTREVELVYGEAYFDVSPSTEHNGSHFVVHTAGQRVEVLGTEFNIKAYNEDTYVSTTLVEGKVIVENGSESKNLSPGHQSTMDRDSKKIGISKVDVYDEVSWKNGLFSFKNRSLEDIMQVLARWYDFDVVFHKKATEELTFNGVFRKTLSLKEILDIIQNTNLVEYEINGKTIIMK</sequence>
<dbReference type="Pfam" id="PF16344">
    <property type="entry name" value="FecR_C"/>
    <property type="match status" value="1"/>
</dbReference>
<keyword evidence="1" id="KW-1133">Transmembrane helix</keyword>
<dbReference type="InterPro" id="IPR012373">
    <property type="entry name" value="Ferrdict_sens_TM"/>
</dbReference>
<dbReference type="RefSeq" id="WP_072863769.1">
    <property type="nucleotide sequence ID" value="NZ_FQUX01000007.1"/>
</dbReference>
<keyword evidence="5" id="KW-1185">Reference proteome</keyword>
<dbReference type="PANTHER" id="PTHR30273:SF2">
    <property type="entry name" value="PROTEIN FECR"/>
    <property type="match status" value="1"/>
</dbReference>
<dbReference type="Gene3D" id="3.55.50.30">
    <property type="match status" value="1"/>
</dbReference>
<dbReference type="PIRSF" id="PIRSF018266">
    <property type="entry name" value="FecR"/>
    <property type="match status" value="1"/>
</dbReference>
<dbReference type="Gene3D" id="2.60.120.1440">
    <property type="match status" value="1"/>
</dbReference>
<keyword evidence="1" id="KW-0472">Membrane</keyword>
<proteinExistence type="predicted"/>
<dbReference type="InterPro" id="IPR006860">
    <property type="entry name" value="FecR"/>
</dbReference>
<dbReference type="OrthoDB" id="649666at2"/>
<gene>
    <name evidence="4" type="ORF">SAMN03080594_1073</name>
</gene>